<dbReference type="Proteomes" id="UP001183176">
    <property type="component" value="Unassembled WGS sequence"/>
</dbReference>
<dbReference type="GO" id="GO:0005524">
    <property type="term" value="F:ATP binding"/>
    <property type="evidence" value="ECO:0007669"/>
    <property type="project" value="UniProtKB-KW"/>
</dbReference>
<evidence type="ECO:0000259" key="5">
    <source>
        <dbReference type="PROSITE" id="PS50893"/>
    </source>
</evidence>
<dbReference type="PANTHER" id="PTHR43790:SF9">
    <property type="entry name" value="GALACTOFURANOSE TRANSPORTER ATP-BINDING PROTEIN YTFR"/>
    <property type="match status" value="1"/>
</dbReference>
<dbReference type="PROSITE" id="PS50893">
    <property type="entry name" value="ABC_TRANSPORTER_2"/>
    <property type="match status" value="1"/>
</dbReference>
<sequence length="333" mass="35940">MDELTASLRAEQVEQVGGLLTDLSSRGVATLFISHRLEEVEEFCNSCTVLRNGVTVLDTDDIRSHSMADYVAAMTATGEAAGSARVRRAGSATAGGAVLEVKRLTVPGFTEPIAIRANAGEIVGLGGLAGNGQTETLRAIFGALLSDAEYHVAVADKEIRRPSVQASIANGMGFMSGEREREMAFGQRSVDENLRVVAHGLKRALSAEDLLRRMRTKGSPRQQMKSLSGGNQQKVIIGRWLGLEPKALLADDPTRGVDVATREEIHHLLRELTDKGSAVVLTSSDDRELAEICDRIYVMYRGQVIAELEGDAVNEEEIGRVSVHPSYQGKVSR</sequence>
<gene>
    <name evidence="6" type="ORF">RM423_15240</name>
</gene>
<dbReference type="PANTHER" id="PTHR43790">
    <property type="entry name" value="CARBOHYDRATE TRANSPORT ATP-BINDING PROTEIN MG119-RELATED"/>
    <property type="match status" value="1"/>
</dbReference>
<evidence type="ECO:0000256" key="2">
    <source>
        <dbReference type="ARBA" id="ARBA00022737"/>
    </source>
</evidence>
<dbReference type="Gene3D" id="3.40.50.300">
    <property type="entry name" value="P-loop containing nucleotide triphosphate hydrolases"/>
    <property type="match status" value="2"/>
</dbReference>
<keyword evidence="1" id="KW-0813">Transport</keyword>
<evidence type="ECO:0000256" key="1">
    <source>
        <dbReference type="ARBA" id="ARBA00022448"/>
    </source>
</evidence>
<proteinExistence type="predicted"/>
<accession>A0ABU2JCN9</accession>
<evidence type="ECO:0000256" key="3">
    <source>
        <dbReference type="ARBA" id="ARBA00022741"/>
    </source>
</evidence>
<dbReference type="InterPro" id="IPR017871">
    <property type="entry name" value="ABC_transporter-like_CS"/>
</dbReference>
<keyword evidence="4 6" id="KW-0067">ATP-binding</keyword>
<dbReference type="InterPro" id="IPR050107">
    <property type="entry name" value="ABC_carbohydrate_import_ATPase"/>
</dbReference>
<evidence type="ECO:0000313" key="6">
    <source>
        <dbReference type="EMBL" id="MDT0262750.1"/>
    </source>
</evidence>
<reference evidence="7" key="1">
    <citation type="submission" date="2023-07" db="EMBL/GenBank/DDBJ databases">
        <title>30 novel species of actinomycetes from the DSMZ collection.</title>
        <authorList>
            <person name="Nouioui I."/>
        </authorList>
    </citation>
    <scope>NUCLEOTIDE SEQUENCE [LARGE SCALE GENOMIC DNA]</scope>
    <source>
        <strain evidence="7">DSM 44399</strain>
    </source>
</reference>
<evidence type="ECO:0000256" key="4">
    <source>
        <dbReference type="ARBA" id="ARBA00022840"/>
    </source>
</evidence>
<dbReference type="Pfam" id="PF00005">
    <property type="entry name" value="ABC_tran"/>
    <property type="match status" value="1"/>
</dbReference>
<comment type="caution">
    <text evidence="6">The sequence shown here is derived from an EMBL/GenBank/DDBJ whole genome shotgun (WGS) entry which is preliminary data.</text>
</comment>
<dbReference type="CDD" id="cd03215">
    <property type="entry name" value="ABC_Carb_Monos_II"/>
    <property type="match status" value="1"/>
</dbReference>
<name>A0ABU2JCN9_9ACTN</name>
<keyword evidence="7" id="KW-1185">Reference proteome</keyword>
<dbReference type="SUPFAM" id="SSF52540">
    <property type="entry name" value="P-loop containing nucleoside triphosphate hydrolases"/>
    <property type="match status" value="2"/>
</dbReference>
<dbReference type="InterPro" id="IPR003439">
    <property type="entry name" value="ABC_transporter-like_ATP-bd"/>
</dbReference>
<feature type="domain" description="ABC transporter" evidence="5">
    <location>
        <begin position="86"/>
        <end position="326"/>
    </location>
</feature>
<dbReference type="EMBL" id="JAVREH010000022">
    <property type="protein sequence ID" value="MDT0262750.1"/>
    <property type="molecule type" value="Genomic_DNA"/>
</dbReference>
<protein>
    <submittedName>
        <fullName evidence="6">ATP-binding cassette domain-containing protein</fullName>
    </submittedName>
</protein>
<keyword evidence="3" id="KW-0547">Nucleotide-binding</keyword>
<organism evidence="6 7">
    <name type="scientific">Jatrophihabitans lederbergiae</name>
    <dbReference type="NCBI Taxonomy" id="3075547"/>
    <lineage>
        <taxon>Bacteria</taxon>
        <taxon>Bacillati</taxon>
        <taxon>Actinomycetota</taxon>
        <taxon>Actinomycetes</taxon>
        <taxon>Jatrophihabitantales</taxon>
        <taxon>Jatrophihabitantaceae</taxon>
        <taxon>Jatrophihabitans</taxon>
    </lineage>
</organism>
<keyword evidence="2" id="KW-0677">Repeat</keyword>
<dbReference type="InterPro" id="IPR027417">
    <property type="entry name" value="P-loop_NTPase"/>
</dbReference>
<dbReference type="PROSITE" id="PS00211">
    <property type="entry name" value="ABC_TRANSPORTER_1"/>
    <property type="match status" value="1"/>
</dbReference>
<dbReference type="RefSeq" id="WP_311423896.1">
    <property type="nucleotide sequence ID" value="NZ_JAVREH010000022.1"/>
</dbReference>
<evidence type="ECO:0000313" key="7">
    <source>
        <dbReference type="Proteomes" id="UP001183176"/>
    </source>
</evidence>